<organism evidence="1 2">
    <name type="scientific">Ilex paraguariensis</name>
    <name type="common">yerba mate</name>
    <dbReference type="NCBI Taxonomy" id="185542"/>
    <lineage>
        <taxon>Eukaryota</taxon>
        <taxon>Viridiplantae</taxon>
        <taxon>Streptophyta</taxon>
        <taxon>Embryophyta</taxon>
        <taxon>Tracheophyta</taxon>
        <taxon>Spermatophyta</taxon>
        <taxon>Magnoliopsida</taxon>
        <taxon>eudicotyledons</taxon>
        <taxon>Gunneridae</taxon>
        <taxon>Pentapetalae</taxon>
        <taxon>asterids</taxon>
        <taxon>campanulids</taxon>
        <taxon>Aquifoliales</taxon>
        <taxon>Aquifoliaceae</taxon>
        <taxon>Ilex</taxon>
    </lineage>
</organism>
<dbReference type="EMBL" id="CAUOFW020001072">
    <property type="protein sequence ID" value="CAK9140758.1"/>
    <property type="molecule type" value="Genomic_DNA"/>
</dbReference>
<protein>
    <submittedName>
        <fullName evidence="1">Uncharacterized protein</fullName>
    </submittedName>
</protein>
<evidence type="ECO:0000313" key="1">
    <source>
        <dbReference type="EMBL" id="CAK9140758.1"/>
    </source>
</evidence>
<accession>A0ABC8RDJ9</accession>
<keyword evidence="2" id="KW-1185">Reference proteome</keyword>
<proteinExistence type="predicted"/>
<comment type="caution">
    <text evidence="1">The sequence shown here is derived from an EMBL/GenBank/DDBJ whole genome shotgun (WGS) entry which is preliminary data.</text>
</comment>
<name>A0ABC8RDJ9_9AQUA</name>
<gene>
    <name evidence="1" type="ORF">ILEXP_LOCUS8271</name>
</gene>
<dbReference type="AlphaFoldDB" id="A0ABC8RDJ9"/>
<evidence type="ECO:0000313" key="2">
    <source>
        <dbReference type="Proteomes" id="UP001642360"/>
    </source>
</evidence>
<dbReference type="Proteomes" id="UP001642360">
    <property type="component" value="Unassembled WGS sequence"/>
</dbReference>
<reference evidence="1 2" key="1">
    <citation type="submission" date="2024-02" db="EMBL/GenBank/DDBJ databases">
        <authorList>
            <person name="Vignale AGUSTIN F."/>
            <person name="Sosa J E."/>
            <person name="Modenutti C."/>
        </authorList>
    </citation>
    <scope>NUCLEOTIDE SEQUENCE [LARGE SCALE GENOMIC DNA]</scope>
</reference>
<sequence>MDVLQKDMELGLVHIKFDSEVMGMIDCLLTNRVAEMYLVHLDGIPPRSQVVDGNPRQGKTVLTLSSDSSDYEHLMDEYGMCDDNDELYENNIDVEWGGVRNKTEGQKRVEVRNITQRLERVE</sequence>